<reference evidence="1 2" key="1">
    <citation type="journal article" date="2016" name="Nat. Commun.">
        <title>Extremotolerant tardigrade genome and improved radiotolerance of human cultured cells by tardigrade-unique protein.</title>
        <authorList>
            <person name="Hashimoto T."/>
            <person name="Horikawa D.D."/>
            <person name="Saito Y."/>
            <person name="Kuwahara H."/>
            <person name="Kozuka-Hata H."/>
            <person name="Shin-I T."/>
            <person name="Minakuchi Y."/>
            <person name="Ohishi K."/>
            <person name="Motoyama A."/>
            <person name="Aizu T."/>
            <person name="Enomoto A."/>
            <person name="Kondo K."/>
            <person name="Tanaka S."/>
            <person name="Hara Y."/>
            <person name="Koshikawa S."/>
            <person name="Sagara H."/>
            <person name="Miura T."/>
            <person name="Yokobori S."/>
            <person name="Miyagawa K."/>
            <person name="Suzuki Y."/>
            <person name="Kubo T."/>
            <person name="Oyama M."/>
            <person name="Kohara Y."/>
            <person name="Fujiyama A."/>
            <person name="Arakawa K."/>
            <person name="Katayama T."/>
            <person name="Toyoda A."/>
            <person name="Kunieda T."/>
        </authorList>
    </citation>
    <scope>NUCLEOTIDE SEQUENCE [LARGE SCALE GENOMIC DNA]</scope>
    <source>
        <strain evidence="1 2">YOKOZUNA-1</strain>
    </source>
</reference>
<comment type="caution">
    <text evidence="1">The sequence shown here is derived from an EMBL/GenBank/DDBJ whole genome shotgun (WGS) entry which is preliminary data.</text>
</comment>
<evidence type="ECO:0000313" key="2">
    <source>
        <dbReference type="Proteomes" id="UP000186922"/>
    </source>
</evidence>
<accession>A0A1D1UTM2</accession>
<name>A0A1D1UTM2_RAMVA</name>
<dbReference type="AlphaFoldDB" id="A0A1D1UTM2"/>
<dbReference type="Proteomes" id="UP000186922">
    <property type="component" value="Unassembled WGS sequence"/>
</dbReference>
<proteinExistence type="predicted"/>
<protein>
    <submittedName>
        <fullName evidence="1">Uncharacterized protein</fullName>
    </submittedName>
</protein>
<evidence type="ECO:0000313" key="1">
    <source>
        <dbReference type="EMBL" id="GAU91860.1"/>
    </source>
</evidence>
<gene>
    <name evidence="1" type="primary">RvY_04038-1</name>
    <name evidence="1" type="synonym">RvY_04038.1</name>
    <name evidence="1" type="ORF">RvY_04038</name>
</gene>
<dbReference type="EMBL" id="BDGG01000002">
    <property type="protein sequence ID" value="GAU91860.1"/>
    <property type="molecule type" value="Genomic_DNA"/>
</dbReference>
<organism evidence="1 2">
    <name type="scientific">Ramazzottius varieornatus</name>
    <name type="common">Water bear</name>
    <name type="synonym">Tardigrade</name>
    <dbReference type="NCBI Taxonomy" id="947166"/>
    <lineage>
        <taxon>Eukaryota</taxon>
        <taxon>Metazoa</taxon>
        <taxon>Ecdysozoa</taxon>
        <taxon>Tardigrada</taxon>
        <taxon>Eutardigrada</taxon>
        <taxon>Parachela</taxon>
        <taxon>Hypsibioidea</taxon>
        <taxon>Ramazzottiidae</taxon>
        <taxon>Ramazzottius</taxon>
    </lineage>
</organism>
<sequence length="82" mass="9406">MKHEAQYKTFPPVRKWLTIHKATDTTLHAEFDNSLLGLRWLILCYFPGTHVPAVHRSQKHRYIALAKNAPPAGSGYGNRSRH</sequence>
<keyword evidence="2" id="KW-1185">Reference proteome</keyword>